<proteinExistence type="predicted"/>
<feature type="domain" description="DUF1117" evidence="2">
    <location>
        <begin position="46"/>
        <end position="139"/>
    </location>
</feature>
<dbReference type="InterPro" id="IPR010543">
    <property type="entry name" value="DUF1117"/>
</dbReference>
<dbReference type="EMBL" id="CM000781">
    <property type="protein sequence ID" value="AQK73213.1"/>
    <property type="molecule type" value="Genomic_DNA"/>
</dbReference>
<dbReference type="Pfam" id="PF06547">
    <property type="entry name" value="DUF1117"/>
    <property type="match status" value="1"/>
</dbReference>
<feature type="compositionally biased region" description="Basic residues" evidence="1">
    <location>
        <begin position="17"/>
        <end position="31"/>
    </location>
</feature>
<dbReference type="STRING" id="4577.A0A1D6HEZ5"/>
<dbReference type="ExpressionAtlas" id="A0A1D6HEZ5">
    <property type="expression patterns" value="differential"/>
</dbReference>
<evidence type="ECO:0000313" key="3">
    <source>
        <dbReference type="EMBL" id="AQK73213.1"/>
    </source>
</evidence>
<dbReference type="InParanoid" id="A0A1D6HEZ5"/>
<reference evidence="3" key="1">
    <citation type="submission" date="2015-12" db="EMBL/GenBank/DDBJ databases">
        <title>Update maize B73 reference genome by single molecule sequencing technologies.</title>
        <authorList>
            <consortium name="Maize Genome Sequencing Project"/>
            <person name="Ware D."/>
        </authorList>
    </citation>
    <scope>NUCLEOTIDE SEQUENCE</scope>
    <source>
        <tissue evidence="3">Seedling</tissue>
    </source>
</reference>
<gene>
    <name evidence="3" type="ORF">ZEAMMB73_Zm00001d017465</name>
</gene>
<dbReference type="AlphaFoldDB" id="A0A1D6HEZ5"/>
<protein>
    <recommendedName>
        <fullName evidence="2">DUF1117 domain-containing protein</fullName>
    </recommendedName>
</protein>
<dbReference type="eggNOG" id="KOG0800">
    <property type="taxonomic scope" value="Eukaryota"/>
</dbReference>
<evidence type="ECO:0000259" key="2">
    <source>
        <dbReference type="Pfam" id="PF06547"/>
    </source>
</evidence>
<dbReference type="PaxDb" id="4577-GRMZM2G364612_P01"/>
<organism evidence="3">
    <name type="scientific">Zea mays</name>
    <name type="common">Maize</name>
    <dbReference type="NCBI Taxonomy" id="4577"/>
    <lineage>
        <taxon>Eukaryota</taxon>
        <taxon>Viridiplantae</taxon>
        <taxon>Streptophyta</taxon>
        <taxon>Embryophyta</taxon>
        <taxon>Tracheophyta</taxon>
        <taxon>Spermatophyta</taxon>
        <taxon>Magnoliopsida</taxon>
        <taxon>Liliopsida</taxon>
        <taxon>Poales</taxon>
        <taxon>Poaceae</taxon>
        <taxon>PACMAD clade</taxon>
        <taxon>Panicoideae</taxon>
        <taxon>Andropogonodae</taxon>
        <taxon>Andropogoneae</taxon>
        <taxon>Tripsacinae</taxon>
        <taxon>Zea</taxon>
    </lineage>
</organism>
<feature type="region of interest" description="Disordered" evidence="1">
    <location>
        <begin position="1"/>
        <end position="57"/>
    </location>
</feature>
<name>A0A1D6HEZ5_MAIZE</name>
<evidence type="ECO:0000256" key="1">
    <source>
        <dbReference type="SAM" id="MobiDB-lite"/>
    </source>
</evidence>
<dbReference type="OMA" id="MVYTEME"/>
<accession>A0A1D6HEZ5</accession>
<sequence length="163" mass="18570">MRGPRRAGRQLQPPQRRPARCRRRRRRRRGRQGQAHHLEAPRRRVTVGRFAGGSRPDERELPMVYTEMEGEFNFNSGHAPRRISWGARQAAATDRGTVRRFLCSVFACFGRGHAPSAAVARAMPELNDDDVVSDHSAAFIHGSRSWSTSWRLKDGRADAMVQR</sequence>